<evidence type="ECO:0000313" key="1">
    <source>
        <dbReference type="EMBL" id="GAG40218.1"/>
    </source>
</evidence>
<dbReference type="InterPro" id="IPR017850">
    <property type="entry name" value="Alkaline_phosphatase_core_sf"/>
</dbReference>
<dbReference type="SUPFAM" id="SSF53649">
    <property type="entry name" value="Alkaline phosphatase-like"/>
    <property type="match status" value="1"/>
</dbReference>
<organism evidence="1">
    <name type="scientific">marine sediment metagenome</name>
    <dbReference type="NCBI Taxonomy" id="412755"/>
    <lineage>
        <taxon>unclassified sequences</taxon>
        <taxon>metagenomes</taxon>
        <taxon>ecological metagenomes</taxon>
    </lineage>
</organism>
<proteinExistence type="predicted"/>
<reference evidence="1" key="1">
    <citation type="journal article" date="2014" name="Front. Microbiol.">
        <title>High frequency of phylogenetically diverse reductive dehalogenase-homologous genes in deep subseafloor sedimentary metagenomes.</title>
        <authorList>
            <person name="Kawai M."/>
            <person name="Futagami T."/>
            <person name="Toyoda A."/>
            <person name="Takaki Y."/>
            <person name="Nishi S."/>
            <person name="Hori S."/>
            <person name="Arai W."/>
            <person name="Tsubouchi T."/>
            <person name="Morono Y."/>
            <person name="Uchiyama I."/>
            <person name="Ito T."/>
            <person name="Fujiyama A."/>
            <person name="Inagaki F."/>
            <person name="Takami H."/>
        </authorList>
    </citation>
    <scope>NUCLEOTIDE SEQUENCE</scope>
    <source>
        <strain evidence="1">Expedition CK06-06</strain>
    </source>
</reference>
<accession>X0XUB5</accession>
<protein>
    <submittedName>
        <fullName evidence="1">Uncharacterized protein</fullName>
    </submittedName>
</protein>
<sequence length="159" mass="17771">ILTWAGITPPSDLAGRPLPTVESQEIAQRDLLSAYTDTPLRIPERVRIAEAPEDDAEESLARRTGCGPEDRVFGDTVSLIRYPHKLIWFEDNPPQLFDLSWDPRGLSDQAVHQPELSARLAREVEARIKGSKLATPDPADVPEIKPEVYEQMKALGYTD</sequence>
<dbReference type="EMBL" id="BARS01047479">
    <property type="protein sequence ID" value="GAG40218.1"/>
    <property type="molecule type" value="Genomic_DNA"/>
</dbReference>
<name>X0XUB5_9ZZZZ</name>
<dbReference type="AlphaFoldDB" id="X0XUB5"/>
<gene>
    <name evidence="1" type="ORF">S01H1_71312</name>
</gene>
<comment type="caution">
    <text evidence="1">The sequence shown here is derived from an EMBL/GenBank/DDBJ whole genome shotgun (WGS) entry which is preliminary data.</text>
</comment>
<feature type="non-terminal residue" evidence="1">
    <location>
        <position position="1"/>
    </location>
</feature>